<dbReference type="Pfam" id="PF00293">
    <property type="entry name" value="NUDIX"/>
    <property type="match status" value="1"/>
</dbReference>
<organism evidence="4 5">
    <name type="scientific">Youngiibacter multivorans</name>
    <dbReference type="NCBI Taxonomy" id="937251"/>
    <lineage>
        <taxon>Bacteria</taxon>
        <taxon>Bacillati</taxon>
        <taxon>Bacillota</taxon>
        <taxon>Clostridia</taxon>
        <taxon>Eubacteriales</taxon>
        <taxon>Clostridiaceae</taxon>
        <taxon>Youngiibacter</taxon>
    </lineage>
</organism>
<reference evidence="4 5" key="1">
    <citation type="submission" date="2021-03" db="EMBL/GenBank/DDBJ databases">
        <title>Genomic Encyclopedia of Type Strains, Phase IV (KMG-IV): sequencing the most valuable type-strain genomes for metagenomic binning, comparative biology and taxonomic classification.</title>
        <authorList>
            <person name="Goeker M."/>
        </authorList>
    </citation>
    <scope>NUCLEOTIDE SEQUENCE [LARGE SCALE GENOMIC DNA]</scope>
    <source>
        <strain evidence="4 5">DSM 6139</strain>
    </source>
</reference>
<protein>
    <submittedName>
        <fullName evidence="4">tRNA nucleotidyltransferase (CCA-adding enzyme)</fullName>
        <ecNumber evidence="4">2.7.7.72</ecNumber>
        <ecNumber evidence="4">3.1.3.-</ecNumber>
        <ecNumber evidence="4">3.1.4.-</ecNumber>
    </submittedName>
</protein>
<dbReference type="RefSeq" id="WP_209457822.1">
    <property type="nucleotide sequence ID" value="NZ_JAGGKC010000001.1"/>
</dbReference>
<proteinExistence type="inferred from homology"/>
<dbReference type="PANTHER" id="PTHR21340:SF0">
    <property type="entry name" value="BIS(5'-NUCLEOSYL)-TETRAPHOSPHATASE [ASYMMETRICAL]"/>
    <property type="match status" value="1"/>
</dbReference>
<name>A0ABS4FZD0_9CLOT</name>
<evidence type="ECO:0000256" key="1">
    <source>
        <dbReference type="ARBA" id="ARBA00022801"/>
    </source>
</evidence>
<dbReference type="GO" id="GO:0016787">
    <property type="term" value="F:hydrolase activity"/>
    <property type="evidence" value="ECO:0007669"/>
    <property type="project" value="UniProtKB-KW"/>
</dbReference>
<dbReference type="EMBL" id="JAGGKC010000001">
    <property type="protein sequence ID" value="MBP1917571.1"/>
    <property type="molecule type" value="Genomic_DNA"/>
</dbReference>
<keyword evidence="5" id="KW-1185">Reference proteome</keyword>
<keyword evidence="1 2" id="KW-0378">Hydrolase</keyword>
<dbReference type="PANTHER" id="PTHR21340">
    <property type="entry name" value="DIADENOSINE 5,5-P1,P4-TETRAPHOSPHATE PYROPHOSPHOHYDROLASE MUTT"/>
    <property type="match status" value="1"/>
</dbReference>
<keyword evidence="4" id="KW-0548">Nucleotidyltransferase</keyword>
<dbReference type="GO" id="GO:0004810">
    <property type="term" value="F:CCA tRNA nucleotidyltransferase activity"/>
    <property type="evidence" value="ECO:0007669"/>
    <property type="project" value="UniProtKB-EC"/>
</dbReference>
<evidence type="ECO:0000313" key="4">
    <source>
        <dbReference type="EMBL" id="MBP1917571.1"/>
    </source>
</evidence>
<gene>
    <name evidence="4" type="ORF">J2Z34_000034</name>
</gene>
<dbReference type="SUPFAM" id="SSF55811">
    <property type="entry name" value="Nudix"/>
    <property type="match status" value="1"/>
</dbReference>
<dbReference type="Gene3D" id="3.90.79.10">
    <property type="entry name" value="Nucleoside Triphosphate Pyrophosphohydrolase"/>
    <property type="match status" value="1"/>
</dbReference>
<dbReference type="InterPro" id="IPR020084">
    <property type="entry name" value="NUDIX_hydrolase_CS"/>
</dbReference>
<dbReference type="EC" id="3.1.4.-" evidence="4"/>
<evidence type="ECO:0000256" key="2">
    <source>
        <dbReference type="RuleBase" id="RU003476"/>
    </source>
</evidence>
<evidence type="ECO:0000313" key="5">
    <source>
        <dbReference type="Proteomes" id="UP001519271"/>
    </source>
</evidence>
<dbReference type="PRINTS" id="PR00502">
    <property type="entry name" value="NUDIXFAMILY"/>
</dbReference>
<accession>A0ABS4FZD0</accession>
<sequence length="139" mass="16032">MKERSFGAVVIDEKGRYLLVKHRYGRHWDFPKGHMEGDESPLEAALREVLEETGLELELFGEHVLKSTYSPKAGIEKTVDFYIGRGIGIVEIQEAEIEDCGYFSFEEALMKITYEESKAVLREASVLIAERNKRRYNDK</sequence>
<feature type="domain" description="Nudix hydrolase" evidence="3">
    <location>
        <begin position="1"/>
        <end position="125"/>
    </location>
</feature>
<keyword evidence="4" id="KW-0808">Transferase</keyword>
<dbReference type="EC" id="3.1.3.-" evidence="4"/>
<dbReference type="InterPro" id="IPR015797">
    <property type="entry name" value="NUDIX_hydrolase-like_dom_sf"/>
</dbReference>
<dbReference type="PROSITE" id="PS51462">
    <property type="entry name" value="NUDIX"/>
    <property type="match status" value="1"/>
</dbReference>
<comment type="caution">
    <text evidence="4">The sequence shown here is derived from an EMBL/GenBank/DDBJ whole genome shotgun (WGS) entry which is preliminary data.</text>
</comment>
<evidence type="ECO:0000259" key="3">
    <source>
        <dbReference type="PROSITE" id="PS51462"/>
    </source>
</evidence>
<dbReference type="Proteomes" id="UP001519271">
    <property type="component" value="Unassembled WGS sequence"/>
</dbReference>
<dbReference type="InterPro" id="IPR051325">
    <property type="entry name" value="Nudix_hydrolase_domain"/>
</dbReference>
<dbReference type="InterPro" id="IPR000086">
    <property type="entry name" value="NUDIX_hydrolase_dom"/>
</dbReference>
<dbReference type="PROSITE" id="PS00893">
    <property type="entry name" value="NUDIX_BOX"/>
    <property type="match status" value="1"/>
</dbReference>
<dbReference type="InterPro" id="IPR020476">
    <property type="entry name" value="Nudix_hydrolase"/>
</dbReference>
<dbReference type="EC" id="2.7.7.72" evidence="4"/>
<comment type="similarity">
    <text evidence="2">Belongs to the Nudix hydrolase family.</text>
</comment>